<proteinExistence type="predicted"/>
<name>A0A6M7TS11_9HYPH</name>
<dbReference type="InterPro" id="IPR011008">
    <property type="entry name" value="Dimeric_a/b-barrel"/>
</dbReference>
<sequence>MTTLFVRHTVSDYKAWRKVYDGFAPVQKANGVKAEAVYQAADNPNDVTVTHDFTSAAEAQAFIKNPKLKEAMASAGVVGAPSMWITNKA</sequence>
<dbReference type="AlphaFoldDB" id="A0A6M7TS11"/>
<evidence type="ECO:0000313" key="1">
    <source>
        <dbReference type="EMBL" id="RJT29052.1"/>
    </source>
</evidence>
<comment type="caution">
    <text evidence="1">The sequence shown here is derived from an EMBL/GenBank/DDBJ whole genome shotgun (WGS) entry which is preliminary data.</text>
</comment>
<reference evidence="1 2" key="1">
    <citation type="submission" date="2018-09" db="EMBL/GenBank/DDBJ databases">
        <title>Mesorhizobium carmichaelinearum sp. nov. isolated from Carmichaelinea spp. root nodules in New Zealand.</title>
        <authorList>
            <person name="De Meyer S.E."/>
        </authorList>
    </citation>
    <scope>NUCLEOTIDE SEQUENCE [LARGE SCALE GENOMIC DNA]</scope>
    <source>
        <strain evidence="1 2">LMG 28313</strain>
    </source>
</reference>
<dbReference type="RefSeq" id="WP_019859609.1">
    <property type="nucleotide sequence ID" value="NZ_CP033507.1"/>
</dbReference>
<evidence type="ECO:0000313" key="2">
    <source>
        <dbReference type="Proteomes" id="UP000275530"/>
    </source>
</evidence>
<protein>
    <submittedName>
        <fullName evidence="1">Cyclase</fullName>
    </submittedName>
</protein>
<gene>
    <name evidence="1" type="ORF">D3242_30285</name>
</gene>
<dbReference type="SUPFAM" id="SSF54909">
    <property type="entry name" value="Dimeric alpha+beta barrel"/>
    <property type="match status" value="1"/>
</dbReference>
<organism evidence="1 2">
    <name type="scientific">Mesorhizobium jarvisii</name>
    <dbReference type="NCBI Taxonomy" id="1777867"/>
    <lineage>
        <taxon>Bacteria</taxon>
        <taxon>Pseudomonadati</taxon>
        <taxon>Pseudomonadota</taxon>
        <taxon>Alphaproteobacteria</taxon>
        <taxon>Hyphomicrobiales</taxon>
        <taxon>Phyllobacteriaceae</taxon>
        <taxon>Mesorhizobium</taxon>
    </lineage>
</organism>
<keyword evidence="2" id="KW-1185">Reference proteome</keyword>
<dbReference type="Proteomes" id="UP000275530">
    <property type="component" value="Unassembled WGS sequence"/>
</dbReference>
<accession>A0A6M7TS11</accession>
<dbReference type="EMBL" id="QZXA01000017">
    <property type="protein sequence ID" value="RJT29052.1"/>
    <property type="molecule type" value="Genomic_DNA"/>
</dbReference>